<evidence type="ECO:0000313" key="1">
    <source>
        <dbReference type="EMBL" id="KAI3702480.1"/>
    </source>
</evidence>
<evidence type="ECO:0000313" key="2">
    <source>
        <dbReference type="Proteomes" id="UP001055879"/>
    </source>
</evidence>
<comment type="caution">
    <text evidence="1">The sequence shown here is derived from an EMBL/GenBank/DDBJ whole genome shotgun (WGS) entry which is preliminary data.</text>
</comment>
<name>A0ACB8ZYN6_ARCLA</name>
<sequence length="467" mass="54175">MSHSVSIPNISEEDNGQQTIDDHVRRTRSKFRRIPNKLGHRHRTRSNRIFHRVVRKLRKWWKIPLFLLSIGLLVYEASTIWKRFKESPGSERNSVPTTRIVHGVREHKCCLKLSPPEYIKTLPSPFEKSASPVKEIVYITGVNSSFVGEKTTLLQQPFEVSRFNRFTGFQTFYERNESFKVNERAVVHCGFYSENGGFKVSDEDKSYMETCQIVVSTCTFGGGYDLYQPIGMSEETLRKVCYVAFWDEFTLKTQELEGIHLDNDHTIGKWRIVVVRELPFIDKRLNGKIPKMLGHRLFPRARYSIWVDSKSQLRRDPVAVLEALLWRTKSVLAISEHGARSSVYDEALAIVQKNKENTEEVDMQIAQYRMDGFSEVQRFSLIAALAQASVIVRDHAQLTNMFMCLWFNEVVHFTSHDQLSFPYVMWRMGMLKDINVYPVCTHRDLVNTMGHKRKEKPNADGDVQLSG</sequence>
<reference evidence="2" key="1">
    <citation type="journal article" date="2022" name="Mol. Ecol. Resour.">
        <title>The genomes of chicory, endive, great burdock and yacon provide insights into Asteraceae palaeo-polyploidization history and plant inulin production.</title>
        <authorList>
            <person name="Fan W."/>
            <person name="Wang S."/>
            <person name="Wang H."/>
            <person name="Wang A."/>
            <person name="Jiang F."/>
            <person name="Liu H."/>
            <person name="Zhao H."/>
            <person name="Xu D."/>
            <person name="Zhang Y."/>
        </authorList>
    </citation>
    <scope>NUCLEOTIDE SEQUENCE [LARGE SCALE GENOMIC DNA]</scope>
    <source>
        <strain evidence="2">cv. Niubang</strain>
    </source>
</reference>
<organism evidence="1 2">
    <name type="scientific">Arctium lappa</name>
    <name type="common">Greater burdock</name>
    <name type="synonym">Lappa major</name>
    <dbReference type="NCBI Taxonomy" id="4217"/>
    <lineage>
        <taxon>Eukaryota</taxon>
        <taxon>Viridiplantae</taxon>
        <taxon>Streptophyta</taxon>
        <taxon>Embryophyta</taxon>
        <taxon>Tracheophyta</taxon>
        <taxon>Spermatophyta</taxon>
        <taxon>Magnoliopsida</taxon>
        <taxon>eudicotyledons</taxon>
        <taxon>Gunneridae</taxon>
        <taxon>Pentapetalae</taxon>
        <taxon>asterids</taxon>
        <taxon>campanulids</taxon>
        <taxon>Asterales</taxon>
        <taxon>Asteraceae</taxon>
        <taxon>Carduoideae</taxon>
        <taxon>Cardueae</taxon>
        <taxon>Arctiinae</taxon>
        <taxon>Arctium</taxon>
    </lineage>
</organism>
<gene>
    <name evidence="1" type="ORF">L6452_28218</name>
</gene>
<accession>A0ACB8ZYN6</accession>
<dbReference type="Proteomes" id="UP001055879">
    <property type="component" value="Linkage Group LG09"/>
</dbReference>
<reference evidence="1 2" key="2">
    <citation type="journal article" date="2022" name="Mol. Ecol. Resour.">
        <title>The genomes of chicory, endive, great burdock and yacon provide insights into Asteraceae paleo-polyploidization history and plant inulin production.</title>
        <authorList>
            <person name="Fan W."/>
            <person name="Wang S."/>
            <person name="Wang H."/>
            <person name="Wang A."/>
            <person name="Jiang F."/>
            <person name="Liu H."/>
            <person name="Zhao H."/>
            <person name="Xu D."/>
            <person name="Zhang Y."/>
        </authorList>
    </citation>
    <scope>NUCLEOTIDE SEQUENCE [LARGE SCALE GENOMIC DNA]</scope>
    <source>
        <strain evidence="2">cv. Niubang</strain>
    </source>
</reference>
<proteinExistence type="predicted"/>
<protein>
    <submittedName>
        <fullName evidence="1">Uncharacterized protein</fullName>
    </submittedName>
</protein>
<keyword evidence="2" id="KW-1185">Reference proteome</keyword>
<dbReference type="EMBL" id="CM042055">
    <property type="protein sequence ID" value="KAI3702480.1"/>
    <property type="molecule type" value="Genomic_DNA"/>
</dbReference>